<protein>
    <recommendedName>
        <fullName evidence="3">Reverse transcriptase domain-containing protein</fullName>
    </recommendedName>
</protein>
<gene>
    <name evidence="1" type="ORF">P691DRAFT_617294</name>
</gene>
<dbReference type="Proteomes" id="UP000807342">
    <property type="component" value="Unassembled WGS sequence"/>
</dbReference>
<proteinExistence type="predicted"/>
<dbReference type="EMBL" id="MU151522">
    <property type="protein sequence ID" value="KAF9443078.1"/>
    <property type="molecule type" value="Genomic_DNA"/>
</dbReference>
<dbReference type="OrthoDB" id="3044497at2759"/>
<organism evidence="1 2">
    <name type="scientific">Macrolepiota fuliginosa MF-IS2</name>
    <dbReference type="NCBI Taxonomy" id="1400762"/>
    <lineage>
        <taxon>Eukaryota</taxon>
        <taxon>Fungi</taxon>
        <taxon>Dikarya</taxon>
        <taxon>Basidiomycota</taxon>
        <taxon>Agaricomycotina</taxon>
        <taxon>Agaricomycetes</taxon>
        <taxon>Agaricomycetidae</taxon>
        <taxon>Agaricales</taxon>
        <taxon>Agaricineae</taxon>
        <taxon>Agaricaceae</taxon>
        <taxon>Macrolepiota</taxon>
    </lineage>
</organism>
<dbReference type="PANTHER" id="PTHR33481:SF1">
    <property type="entry name" value="ENDONUCLEASE_EXONUCLEASE_PHOSPHATASE DOMAIN-CONTAINING PROTEIN-RELATED"/>
    <property type="match status" value="1"/>
</dbReference>
<evidence type="ECO:0000313" key="1">
    <source>
        <dbReference type="EMBL" id="KAF9443078.1"/>
    </source>
</evidence>
<accession>A0A9P6BZ45</accession>
<dbReference type="PANTHER" id="PTHR33481">
    <property type="entry name" value="REVERSE TRANSCRIPTASE"/>
    <property type="match status" value="1"/>
</dbReference>
<feature type="non-terminal residue" evidence="1">
    <location>
        <position position="202"/>
    </location>
</feature>
<comment type="caution">
    <text evidence="1">The sequence shown here is derived from an EMBL/GenBank/DDBJ whole genome shotgun (WGS) entry which is preliminary data.</text>
</comment>
<keyword evidence="2" id="KW-1185">Reference proteome</keyword>
<dbReference type="AlphaFoldDB" id="A0A9P6BZ45"/>
<reference evidence="1" key="1">
    <citation type="submission" date="2020-11" db="EMBL/GenBank/DDBJ databases">
        <authorList>
            <consortium name="DOE Joint Genome Institute"/>
            <person name="Ahrendt S."/>
            <person name="Riley R."/>
            <person name="Andreopoulos W."/>
            <person name="Labutti K."/>
            <person name="Pangilinan J."/>
            <person name="Ruiz-Duenas F.J."/>
            <person name="Barrasa J.M."/>
            <person name="Sanchez-Garcia M."/>
            <person name="Camarero S."/>
            <person name="Miyauchi S."/>
            <person name="Serrano A."/>
            <person name="Linde D."/>
            <person name="Babiker R."/>
            <person name="Drula E."/>
            <person name="Ayuso-Fernandez I."/>
            <person name="Pacheco R."/>
            <person name="Padilla G."/>
            <person name="Ferreira P."/>
            <person name="Barriuso J."/>
            <person name="Kellner H."/>
            <person name="Castanera R."/>
            <person name="Alfaro M."/>
            <person name="Ramirez L."/>
            <person name="Pisabarro A.G."/>
            <person name="Kuo A."/>
            <person name="Tritt A."/>
            <person name="Lipzen A."/>
            <person name="He G."/>
            <person name="Yan M."/>
            <person name="Ng V."/>
            <person name="Cullen D."/>
            <person name="Martin F."/>
            <person name="Rosso M.-N."/>
            <person name="Henrissat B."/>
            <person name="Hibbett D."/>
            <person name="Martinez A.T."/>
            <person name="Grigoriev I.V."/>
        </authorList>
    </citation>
    <scope>NUCLEOTIDE SEQUENCE</scope>
    <source>
        <strain evidence="1">MF-IS2</strain>
    </source>
</reference>
<evidence type="ECO:0008006" key="3">
    <source>
        <dbReference type="Google" id="ProtNLM"/>
    </source>
</evidence>
<sequence length="202" mass="22922">MEGRTICIKFDDYKSEEIVVESGLNQGCNLSCILYNYYSATQLGGYEGKKEKLGVGYADDAMCAVAGKGMNETARKLEEAFSREGGAKEWAKTHWLQYEYSKFGVVALSKKRKETVKNGKKRRKLEHRPTLTLGGRNINPNQSHKYLGVIIDQTLSFKDHTDYTTGKPARYMAQFKRLTKITKGMGGEYIRKMYRAVTLAFL</sequence>
<evidence type="ECO:0000313" key="2">
    <source>
        <dbReference type="Proteomes" id="UP000807342"/>
    </source>
</evidence>
<name>A0A9P6BZ45_9AGAR</name>